<sequence>MTSIIHRGMRPLVTGVATLAAVASLASVAQLAWAQVDTSKSAVTATARQIGVPMEGKFKKFDATVDFDPAKLATSSAKIDIDVSSFEIGDAETSKEVKGAEWFNAAKYPKATFQSTSIKSTGAGKVDVAGKLTIKGKTVDVVVPATYRQDAAGQVFDGVLPIKRTAFNIGEGEWKDTSVVADDVQIKFHIVTATKKG</sequence>
<feature type="domain" description="Lipid/polyisoprenoid-binding YceI-like" evidence="2">
    <location>
        <begin position="33"/>
        <end position="193"/>
    </location>
</feature>
<dbReference type="RefSeq" id="WP_223991643.1">
    <property type="nucleotide sequence ID" value="NZ_CAJZAG010000008.1"/>
</dbReference>
<dbReference type="PANTHER" id="PTHR34406">
    <property type="entry name" value="PROTEIN YCEI"/>
    <property type="match status" value="1"/>
</dbReference>
<dbReference type="Pfam" id="PF04264">
    <property type="entry name" value="YceI"/>
    <property type="match status" value="1"/>
</dbReference>
<comment type="caution">
    <text evidence="3">The sequence shown here is derived from an EMBL/GenBank/DDBJ whole genome shotgun (WGS) entry which is preliminary data.</text>
</comment>
<dbReference type="InterPro" id="IPR036761">
    <property type="entry name" value="TTHA0802/YceI-like_sf"/>
</dbReference>
<feature type="signal peptide" evidence="1">
    <location>
        <begin position="1"/>
        <end position="34"/>
    </location>
</feature>
<dbReference type="SUPFAM" id="SSF101874">
    <property type="entry name" value="YceI-like"/>
    <property type="match status" value="1"/>
</dbReference>
<dbReference type="Proteomes" id="UP000706525">
    <property type="component" value="Unassembled WGS sequence"/>
</dbReference>
<dbReference type="SMART" id="SM00867">
    <property type="entry name" value="YceI"/>
    <property type="match status" value="1"/>
</dbReference>
<evidence type="ECO:0000256" key="1">
    <source>
        <dbReference type="SAM" id="SignalP"/>
    </source>
</evidence>
<evidence type="ECO:0000313" key="3">
    <source>
        <dbReference type="EMBL" id="CAG9178713.1"/>
    </source>
</evidence>
<name>A0ABM8XF28_9BURK</name>
<accession>A0ABM8XF28</accession>
<proteinExistence type="predicted"/>
<feature type="chain" id="PRO_5045275128" evidence="1">
    <location>
        <begin position="35"/>
        <end position="197"/>
    </location>
</feature>
<reference evidence="3 4" key="1">
    <citation type="submission" date="2021-08" db="EMBL/GenBank/DDBJ databases">
        <authorList>
            <person name="Peeters C."/>
        </authorList>
    </citation>
    <scope>NUCLEOTIDE SEQUENCE [LARGE SCALE GENOMIC DNA]</scope>
    <source>
        <strain evidence="3 4">LMG 32289</strain>
    </source>
</reference>
<keyword evidence="4" id="KW-1185">Reference proteome</keyword>
<dbReference type="InterPro" id="IPR007372">
    <property type="entry name" value="Lipid/polyisoprenoid-bd_YceI"/>
</dbReference>
<organism evidence="3 4">
    <name type="scientific">Cupriavidus pampae</name>
    <dbReference type="NCBI Taxonomy" id="659251"/>
    <lineage>
        <taxon>Bacteria</taxon>
        <taxon>Pseudomonadati</taxon>
        <taxon>Pseudomonadota</taxon>
        <taxon>Betaproteobacteria</taxon>
        <taxon>Burkholderiales</taxon>
        <taxon>Burkholderiaceae</taxon>
        <taxon>Cupriavidus</taxon>
    </lineage>
</organism>
<dbReference type="EMBL" id="CAJZAG010000008">
    <property type="protein sequence ID" value="CAG9178713.1"/>
    <property type="molecule type" value="Genomic_DNA"/>
</dbReference>
<evidence type="ECO:0000259" key="2">
    <source>
        <dbReference type="SMART" id="SM00867"/>
    </source>
</evidence>
<keyword evidence="1" id="KW-0732">Signal</keyword>
<evidence type="ECO:0000313" key="4">
    <source>
        <dbReference type="Proteomes" id="UP000706525"/>
    </source>
</evidence>
<protein>
    <submittedName>
        <fullName evidence="3">Protein YceI</fullName>
    </submittedName>
</protein>
<dbReference type="PANTHER" id="PTHR34406:SF1">
    <property type="entry name" value="PROTEIN YCEI"/>
    <property type="match status" value="1"/>
</dbReference>
<dbReference type="Gene3D" id="2.40.128.110">
    <property type="entry name" value="Lipid/polyisoprenoid-binding, YceI-like"/>
    <property type="match status" value="1"/>
</dbReference>
<gene>
    <name evidence="3" type="primary">yceI_2</name>
    <name evidence="3" type="ORF">LMG32289_04137</name>
</gene>